<name>A0A087H7D5_ARAAL</name>
<dbReference type="EMBL" id="CM002871">
    <property type="protein sequence ID" value="KFK38037.1"/>
    <property type="molecule type" value="Genomic_DNA"/>
</dbReference>
<evidence type="ECO:0000259" key="1">
    <source>
        <dbReference type="Pfam" id="PF02190"/>
    </source>
</evidence>
<keyword evidence="3" id="KW-1185">Reference proteome</keyword>
<dbReference type="InterPro" id="IPR027065">
    <property type="entry name" value="Lon_Prtase"/>
</dbReference>
<dbReference type="GO" id="GO:0006515">
    <property type="term" value="P:protein quality control for misfolded or incompletely synthesized proteins"/>
    <property type="evidence" value="ECO:0007669"/>
    <property type="project" value="TreeGrafter"/>
</dbReference>
<dbReference type="GO" id="GO:0004252">
    <property type="term" value="F:serine-type endopeptidase activity"/>
    <property type="evidence" value="ECO:0007669"/>
    <property type="project" value="InterPro"/>
</dbReference>
<gene>
    <name evidence="2" type="ordered locus">AALP_Aa3g062100</name>
</gene>
<dbReference type="InterPro" id="IPR003111">
    <property type="entry name" value="Lon_prtase_N"/>
</dbReference>
<dbReference type="SUPFAM" id="SSF88697">
    <property type="entry name" value="PUA domain-like"/>
    <property type="match status" value="1"/>
</dbReference>
<dbReference type="OrthoDB" id="1704247at2759"/>
<dbReference type="eggNOG" id="KOG2004">
    <property type="taxonomic scope" value="Eukaryota"/>
</dbReference>
<dbReference type="GO" id="GO:0007005">
    <property type="term" value="P:mitochondrion organization"/>
    <property type="evidence" value="ECO:0007669"/>
    <property type="project" value="TreeGrafter"/>
</dbReference>
<feature type="domain" description="Lon N-terminal" evidence="1">
    <location>
        <begin position="60"/>
        <end position="176"/>
    </location>
</feature>
<dbReference type="InterPro" id="IPR046336">
    <property type="entry name" value="Lon_prtase_N_sf"/>
</dbReference>
<dbReference type="PANTHER" id="PTHR43718">
    <property type="entry name" value="LON PROTEASE"/>
    <property type="match status" value="1"/>
</dbReference>
<dbReference type="Gene3D" id="2.30.130.40">
    <property type="entry name" value="LON domain-like"/>
    <property type="match status" value="1"/>
</dbReference>
<dbReference type="GO" id="GO:0004176">
    <property type="term" value="F:ATP-dependent peptidase activity"/>
    <property type="evidence" value="ECO:0007669"/>
    <property type="project" value="InterPro"/>
</dbReference>
<dbReference type="GO" id="GO:0005759">
    <property type="term" value="C:mitochondrial matrix"/>
    <property type="evidence" value="ECO:0007669"/>
    <property type="project" value="TreeGrafter"/>
</dbReference>
<dbReference type="Pfam" id="PF02190">
    <property type="entry name" value="LON_substr_bdg"/>
    <property type="match status" value="1"/>
</dbReference>
<dbReference type="GO" id="GO:0051131">
    <property type="term" value="P:chaperone-mediated protein complex assembly"/>
    <property type="evidence" value="ECO:0007669"/>
    <property type="project" value="TreeGrafter"/>
</dbReference>
<sequence length="190" mass="21442">MIHRIRLTLTGSRNDKYIYNEAQRWKHHLFEHKDFSLYCLSKEDATNVSTNTTDSLPLKVIALPLPQKPLLPGFCMPIYVKDTKLLAALEECKNTEAPYAGTFLLKDGAPSSSSKWESHGNSKKKMKQFLNRIHEIGTLAEISSIQGDTVNLIGRTRLRITDLVSVEPPTVTVDHLKVCFVLRHVVPISC</sequence>
<dbReference type="PANTHER" id="PTHR43718:SF14">
    <property type="entry name" value="LON PROTEASE HOMOLOG 3, MITOCHONDRIAL-RELATED"/>
    <property type="match status" value="1"/>
</dbReference>
<dbReference type="Proteomes" id="UP000029120">
    <property type="component" value="Chromosome 3"/>
</dbReference>
<organism evidence="2 3">
    <name type="scientific">Arabis alpina</name>
    <name type="common">Alpine rock-cress</name>
    <dbReference type="NCBI Taxonomy" id="50452"/>
    <lineage>
        <taxon>Eukaryota</taxon>
        <taxon>Viridiplantae</taxon>
        <taxon>Streptophyta</taxon>
        <taxon>Embryophyta</taxon>
        <taxon>Tracheophyta</taxon>
        <taxon>Spermatophyta</taxon>
        <taxon>Magnoliopsida</taxon>
        <taxon>eudicotyledons</taxon>
        <taxon>Gunneridae</taxon>
        <taxon>Pentapetalae</taxon>
        <taxon>rosids</taxon>
        <taxon>malvids</taxon>
        <taxon>Brassicales</taxon>
        <taxon>Brassicaceae</taxon>
        <taxon>Arabideae</taxon>
        <taxon>Arabis</taxon>
    </lineage>
</organism>
<dbReference type="GO" id="GO:0003697">
    <property type="term" value="F:single-stranded DNA binding"/>
    <property type="evidence" value="ECO:0007669"/>
    <property type="project" value="TreeGrafter"/>
</dbReference>
<dbReference type="GO" id="GO:0005524">
    <property type="term" value="F:ATP binding"/>
    <property type="evidence" value="ECO:0007669"/>
    <property type="project" value="InterPro"/>
</dbReference>
<dbReference type="Gramene" id="KFK38037">
    <property type="protein sequence ID" value="KFK38037"/>
    <property type="gene ID" value="AALP_AA3G062100"/>
</dbReference>
<evidence type="ECO:0000313" key="3">
    <source>
        <dbReference type="Proteomes" id="UP000029120"/>
    </source>
</evidence>
<proteinExistence type="predicted"/>
<accession>A0A087H7D5</accession>
<protein>
    <recommendedName>
        <fullName evidence="1">Lon N-terminal domain-containing protein</fullName>
    </recommendedName>
</protein>
<reference evidence="3" key="1">
    <citation type="journal article" date="2015" name="Nat. Plants">
        <title>Genome expansion of Arabis alpina linked with retrotransposition and reduced symmetric DNA methylation.</title>
        <authorList>
            <person name="Willing E.M."/>
            <person name="Rawat V."/>
            <person name="Mandakova T."/>
            <person name="Maumus F."/>
            <person name="James G.V."/>
            <person name="Nordstroem K.J."/>
            <person name="Becker C."/>
            <person name="Warthmann N."/>
            <person name="Chica C."/>
            <person name="Szarzynska B."/>
            <person name="Zytnicki M."/>
            <person name="Albani M.C."/>
            <person name="Kiefer C."/>
            <person name="Bergonzi S."/>
            <person name="Castaings L."/>
            <person name="Mateos J.L."/>
            <person name="Berns M.C."/>
            <person name="Bujdoso N."/>
            <person name="Piofczyk T."/>
            <person name="de Lorenzo L."/>
            <person name="Barrero-Sicilia C."/>
            <person name="Mateos I."/>
            <person name="Piednoel M."/>
            <person name="Hagmann J."/>
            <person name="Chen-Min-Tao R."/>
            <person name="Iglesias-Fernandez R."/>
            <person name="Schuster S.C."/>
            <person name="Alonso-Blanco C."/>
            <person name="Roudier F."/>
            <person name="Carbonero P."/>
            <person name="Paz-Ares J."/>
            <person name="Davis S.J."/>
            <person name="Pecinka A."/>
            <person name="Quesneville H."/>
            <person name="Colot V."/>
            <person name="Lysak M.A."/>
            <person name="Weigel D."/>
            <person name="Coupland G."/>
            <person name="Schneeberger K."/>
        </authorList>
    </citation>
    <scope>NUCLEOTIDE SEQUENCE [LARGE SCALE GENOMIC DNA]</scope>
    <source>
        <strain evidence="3">cv. Pajares</strain>
    </source>
</reference>
<evidence type="ECO:0000313" key="2">
    <source>
        <dbReference type="EMBL" id="KFK38037.1"/>
    </source>
</evidence>
<dbReference type="AlphaFoldDB" id="A0A087H7D5"/>
<dbReference type="InterPro" id="IPR015947">
    <property type="entry name" value="PUA-like_sf"/>
</dbReference>